<evidence type="ECO:0000313" key="2">
    <source>
        <dbReference type="EMBL" id="PZA14747.1"/>
    </source>
</evidence>
<dbReference type="OrthoDB" id="2987348at2"/>
<reference evidence="2 3" key="1">
    <citation type="submission" date="2018-06" db="EMBL/GenBank/DDBJ databases">
        <title>Azoarcus communis strain SWub3 genome.</title>
        <authorList>
            <person name="Zorraquino Salvo V."/>
            <person name="Toubiana D."/>
            <person name="Blumwald E."/>
        </authorList>
    </citation>
    <scope>NUCLEOTIDE SEQUENCE [LARGE SCALE GENOMIC DNA]</scope>
    <source>
        <strain evidence="2 3">SWub3</strain>
    </source>
</reference>
<proteinExistence type="predicted"/>
<dbReference type="AlphaFoldDB" id="A0A323UR20"/>
<dbReference type="InterPro" id="IPR029058">
    <property type="entry name" value="AB_hydrolase_fold"/>
</dbReference>
<evidence type="ECO:0000259" key="1">
    <source>
        <dbReference type="Pfam" id="PF00561"/>
    </source>
</evidence>
<name>A0A323UR20_9RHOO</name>
<dbReference type="PANTHER" id="PTHR43689">
    <property type="entry name" value="HYDROLASE"/>
    <property type="match status" value="1"/>
</dbReference>
<organism evidence="2 3">
    <name type="scientific">Parazoarcus communis SWub3 = DSM 12120</name>
    <dbReference type="NCBI Taxonomy" id="1121029"/>
    <lineage>
        <taxon>Bacteria</taxon>
        <taxon>Pseudomonadati</taxon>
        <taxon>Pseudomonadota</taxon>
        <taxon>Betaproteobacteria</taxon>
        <taxon>Rhodocyclales</taxon>
        <taxon>Zoogloeaceae</taxon>
        <taxon>Parazoarcus</taxon>
    </lineage>
</organism>
<protein>
    <submittedName>
        <fullName evidence="2">2-hydroxy-6-ketonona-2,4-dienedioic acid hydrolase</fullName>
    </submittedName>
</protein>
<dbReference type="GO" id="GO:0016787">
    <property type="term" value="F:hydrolase activity"/>
    <property type="evidence" value="ECO:0007669"/>
    <property type="project" value="UniProtKB-KW"/>
</dbReference>
<gene>
    <name evidence="2" type="ORF">DNK49_20375</name>
</gene>
<dbReference type="PANTHER" id="PTHR43689:SF8">
    <property type="entry name" value="ALPHA_BETA-HYDROLASES SUPERFAMILY PROTEIN"/>
    <property type="match status" value="1"/>
</dbReference>
<dbReference type="RefSeq" id="WP_110529150.1">
    <property type="nucleotide sequence ID" value="NZ_QKOE01000023.1"/>
</dbReference>
<keyword evidence="2" id="KW-0378">Hydrolase</keyword>
<dbReference type="PRINTS" id="PR00111">
    <property type="entry name" value="ABHYDROLASE"/>
</dbReference>
<evidence type="ECO:0000313" key="3">
    <source>
        <dbReference type="Proteomes" id="UP000248259"/>
    </source>
</evidence>
<dbReference type="Pfam" id="PF00561">
    <property type="entry name" value="Abhydrolase_1"/>
    <property type="match status" value="1"/>
</dbReference>
<dbReference type="SUPFAM" id="SSF53474">
    <property type="entry name" value="alpha/beta-Hydrolases"/>
    <property type="match status" value="1"/>
</dbReference>
<dbReference type="Proteomes" id="UP000248259">
    <property type="component" value="Unassembled WGS sequence"/>
</dbReference>
<feature type="domain" description="AB hydrolase-1" evidence="1">
    <location>
        <begin position="37"/>
        <end position="275"/>
    </location>
</feature>
<sequence>MTTDVHRDLQPPESRFVTVDGVRMHYHKVSGPVDATPVIFTHGGGPGCTSWNNFRLSAAAFAAHHPCYFVDLPQYGGSDMACVEGPFFSWHAAKLLGFMDALGIGQAHLVNQSLGGCVAIPLAARHPERVARLVMIGSQPVSRGVLSPLMLTSKHGRGIISDYYLEEGGPSLPRMRRLIERLEFLRDDRVDDDNVRLRFAASDNPGFIALLKTAGAFGEREDLEPMLARVQSPTLICWGLHDWFGGIDVPMYLLNRMRDARLHVFGKGAHHLQSECPGEFNAVARAFLQEGTQ</sequence>
<dbReference type="Gene3D" id="3.40.50.1820">
    <property type="entry name" value="alpha/beta hydrolase"/>
    <property type="match status" value="1"/>
</dbReference>
<accession>A0A323UR20</accession>
<comment type="caution">
    <text evidence="2">The sequence shown here is derived from an EMBL/GenBank/DDBJ whole genome shotgun (WGS) entry which is preliminary data.</text>
</comment>
<dbReference type="InterPro" id="IPR000073">
    <property type="entry name" value="AB_hydrolase_1"/>
</dbReference>
<keyword evidence="3" id="KW-1185">Reference proteome</keyword>
<dbReference type="EMBL" id="QKOE01000023">
    <property type="protein sequence ID" value="PZA14747.1"/>
    <property type="molecule type" value="Genomic_DNA"/>
</dbReference>